<organism evidence="3 4">
    <name type="scientific">Brevibacterium ravenspurgense</name>
    <dbReference type="NCBI Taxonomy" id="479117"/>
    <lineage>
        <taxon>Bacteria</taxon>
        <taxon>Bacillati</taxon>
        <taxon>Actinomycetota</taxon>
        <taxon>Actinomycetes</taxon>
        <taxon>Micrococcales</taxon>
        <taxon>Brevibacteriaceae</taxon>
        <taxon>Brevibacterium</taxon>
    </lineage>
</organism>
<dbReference type="SUPFAM" id="SSF56219">
    <property type="entry name" value="DNase I-like"/>
    <property type="match status" value="1"/>
</dbReference>
<dbReference type="EMBL" id="LQQC01000011">
    <property type="protein sequence ID" value="KXZ57682.1"/>
    <property type="molecule type" value="Genomic_DNA"/>
</dbReference>
<keyword evidence="3" id="KW-0540">Nuclease</keyword>
<keyword evidence="1" id="KW-0472">Membrane</keyword>
<evidence type="ECO:0000259" key="2">
    <source>
        <dbReference type="Pfam" id="PF03372"/>
    </source>
</evidence>
<keyword evidence="1" id="KW-1133">Transmembrane helix</keyword>
<keyword evidence="3" id="KW-0269">Exonuclease</keyword>
<evidence type="ECO:0000256" key="1">
    <source>
        <dbReference type="SAM" id="Phobius"/>
    </source>
</evidence>
<dbReference type="Pfam" id="PF03372">
    <property type="entry name" value="Exo_endo_phos"/>
    <property type="match status" value="1"/>
</dbReference>
<evidence type="ECO:0000313" key="4">
    <source>
        <dbReference type="Proteomes" id="UP000243589"/>
    </source>
</evidence>
<dbReference type="PATRIC" id="fig|479117.4.peg.1689"/>
<accession>A0A150H6E7</accession>
<proteinExistence type="predicted"/>
<dbReference type="InterPro" id="IPR005135">
    <property type="entry name" value="Endo/exonuclease/phosphatase"/>
</dbReference>
<dbReference type="AlphaFoldDB" id="A0A150H6E7"/>
<protein>
    <submittedName>
        <fullName evidence="3">Endonuclease/Exonuclease/phosphatase family protein</fullName>
    </submittedName>
</protein>
<sequence>MSRTKNPAKGVVVALLGALLAALLIIHELIPTTNGLALIVESALPWTWVLLVLLLLLALIRLSPLSIIGVLIPALVWGVMFGPYLKPASDDRDADLIVATHNVGARLPQPTATARAIIDQKPDVVVIQEIESLSGKIIKKELDKSFAHTQVADTVGVWSRWPLTQKQNIDLGLQWPRAFETTVKSDHGDVKLYAVHVPSVRPGVETLRNSALQKLSSAVKQEDAEHLIVAGDFNAVQTDRYFKDLDEQLVDSRKAVGGGFGFTWPAQFPAVRLDHIMVRGLDPVYDTVMDRGTSDHRAIIAGLNLTQ</sequence>
<dbReference type="Proteomes" id="UP000243589">
    <property type="component" value="Unassembled WGS sequence"/>
</dbReference>
<dbReference type="RefSeq" id="WP_062022384.1">
    <property type="nucleotide sequence ID" value="NZ_LQQC01000011.1"/>
</dbReference>
<keyword evidence="3" id="KW-0255">Endonuclease</keyword>
<name>A0A150H6E7_9MICO</name>
<feature type="domain" description="Endonuclease/exonuclease/phosphatase" evidence="2">
    <location>
        <begin position="99"/>
        <end position="296"/>
    </location>
</feature>
<dbReference type="GO" id="GO:0004519">
    <property type="term" value="F:endonuclease activity"/>
    <property type="evidence" value="ECO:0007669"/>
    <property type="project" value="UniProtKB-KW"/>
</dbReference>
<feature type="transmembrane region" description="Helical" evidence="1">
    <location>
        <begin position="36"/>
        <end position="60"/>
    </location>
</feature>
<dbReference type="Gene3D" id="3.60.10.10">
    <property type="entry name" value="Endonuclease/exonuclease/phosphatase"/>
    <property type="match status" value="1"/>
</dbReference>
<feature type="transmembrane region" description="Helical" evidence="1">
    <location>
        <begin position="67"/>
        <end position="85"/>
    </location>
</feature>
<evidence type="ECO:0000313" key="3">
    <source>
        <dbReference type="EMBL" id="KXZ57682.1"/>
    </source>
</evidence>
<keyword evidence="1" id="KW-0812">Transmembrane</keyword>
<keyword evidence="4" id="KW-1185">Reference proteome</keyword>
<feature type="transmembrane region" description="Helical" evidence="1">
    <location>
        <begin position="12"/>
        <end position="30"/>
    </location>
</feature>
<reference evidence="3 4" key="1">
    <citation type="submission" date="2016-01" db="EMBL/GenBank/DDBJ databases">
        <title>Use of Whole Genome Sequencing to ascertain that Brevibacterium massiliense (Roux, Raoult 2009) is a later heterotypic synonym of Brevibacterium ravenspurgense (Mages 2008).</title>
        <authorList>
            <person name="Bernier A.-M."/>
            <person name="Burdz T."/>
            <person name="Huynh C."/>
            <person name="Pachecho A.L."/>
            <person name="Wiebe D."/>
            <person name="Bonner C."/>
            <person name="Bernard K."/>
        </authorList>
    </citation>
    <scope>NUCLEOTIDE SEQUENCE [LARGE SCALE GENOMIC DNA]</scope>
    <source>
        <strain evidence="3 4">CCUG56047</strain>
    </source>
</reference>
<gene>
    <name evidence="3" type="ORF">Bravens_01704</name>
</gene>
<comment type="caution">
    <text evidence="3">The sequence shown here is derived from an EMBL/GenBank/DDBJ whole genome shotgun (WGS) entry which is preliminary data.</text>
</comment>
<dbReference type="GO" id="GO:0004527">
    <property type="term" value="F:exonuclease activity"/>
    <property type="evidence" value="ECO:0007669"/>
    <property type="project" value="UniProtKB-KW"/>
</dbReference>
<keyword evidence="3" id="KW-0378">Hydrolase</keyword>
<dbReference type="InterPro" id="IPR036691">
    <property type="entry name" value="Endo/exonu/phosph_ase_sf"/>
</dbReference>